<proteinExistence type="inferred from homology"/>
<comment type="subcellular location">
    <subcellularLocation>
        <location evidence="1">Cell outer membrane</location>
    </subcellularLocation>
</comment>
<evidence type="ECO:0000259" key="7">
    <source>
        <dbReference type="Pfam" id="PF07980"/>
    </source>
</evidence>
<keyword evidence="3" id="KW-0732">Signal</keyword>
<keyword evidence="10" id="KW-1185">Reference proteome</keyword>
<dbReference type="PROSITE" id="PS51257">
    <property type="entry name" value="PROKAR_LIPOPROTEIN"/>
    <property type="match status" value="1"/>
</dbReference>
<feature type="region of interest" description="Disordered" evidence="6">
    <location>
        <begin position="411"/>
        <end position="434"/>
    </location>
</feature>
<comment type="similarity">
    <text evidence="2">Belongs to the SusD family.</text>
</comment>
<gene>
    <name evidence="9" type="ORF">FXV77_01470</name>
</gene>
<keyword evidence="4" id="KW-0472">Membrane</keyword>
<dbReference type="Pfam" id="PF07980">
    <property type="entry name" value="SusD_RagB"/>
    <property type="match status" value="1"/>
</dbReference>
<dbReference type="Pfam" id="PF14322">
    <property type="entry name" value="SusD-like_3"/>
    <property type="match status" value="1"/>
</dbReference>
<dbReference type="Proteomes" id="UP000322362">
    <property type="component" value="Unassembled WGS sequence"/>
</dbReference>
<dbReference type="InterPro" id="IPR011990">
    <property type="entry name" value="TPR-like_helical_dom_sf"/>
</dbReference>
<evidence type="ECO:0000313" key="9">
    <source>
        <dbReference type="EMBL" id="TYR37979.1"/>
    </source>
</evidence>
<evidence type="ECO:0000259" key="8">
    <source>
        <dbReference type="Pfam" id="PF14322"/>
    </source>
</evidence>
<name>A0A5D4HDS8_9SPHI</name>
<evidence type="ECO:0000256" key="3">
    <source>
        <dbReference type="ARBA" id="ARBA00022729"/>
    </source>
</evidence>
<evidence type="ECO:0000256" key="4">
    <source>
        <dbReference type="ARBA" id="ARBA00023136"/>
    </source>
</evidence>
<dbReference type="EMBL" id="VTAV01000001">
    <property type="protein sequence ID" value="TYR37979.1"/>
    <property type="molecule type" value="Genomic_DNA"/>
</dbReference>
<accession>A0A5D4HDS8</accession>
<evidence type="ECO:0000313" key="10">
    <source>
        <dbReference type="Proteomes" id="UP000322362"/>
    </source>
</evidence>
<dbReference type="GO" id="GO:0009279">
    <property type="term" value="C:cell outer membrane"/>
    <property type="evidence" value="ECO:0007669"/>
    <property type="project" value="UniProtKB-SubCell"/>
</dbReference>
<dbReference type="SUPFAM" id="SSF48452">
    <property type="entry name" value="TPR-like"/>
    <property type="match status" value="1"/>
</dbReference>
<keyword evidence="5" id="KW-0998">Cell outer membrane</keyword>
<evidence type="ECO:0000256" key="1">
    <source>
        <dbReference type="ARBA" id="ARBA00004442"/>
    </source>
</evidence>
<organism evidence="9 10">
    <name type="scientific">Sphingobacterium phlebotomi</name>
    <dbReference type="NCBI Taxonomy" id="2605433"/>
    <lineage>
        <taxon>Bacteria</taxon>
        <taxon>Pseudomonadati</taxon>
        <taxon>Bacteroidota</taxon>
        <taxon>Sphingobacteriia</taxon>
        <taxon>Sphingobacteriales</taxon>
        <taxon>Sphingobacteriaceae</taxon>
        <taxon>Sphingobacterium</taxon>
    </lineage>
</organism>
<dbReference type="RefSeq" id="WP_148917444.1">
    <property type="nucleotide sequence ID" value="NZ_VTAV01000001.1"/>
</dbReference>
<evidence type="ECO:0000256" key="6">
    <source>
        <dbReference type="SAM" id="MobiDB-lite"/>
    </source>
</evidence>
<evidence type="ECO:0000256" key="5">
    <source>
        <dbReference type="ARBA" id="ARBA00023237"/>
    </source>
</evidence>
<feature type="compositionally biased region" description="Polar residues" evidence="6">
    <location>
        <begin position="411"/>
        <end position="424"/>
    </location>
</feature>
<dbReference type="InterPro" id="IPR033985">
    <property type="entry name" value="SusD-like_N"/>
</dbReference>
<protein>
    <submittedName>
        <fullName evidence="9">RagB/SusD family nutrient uptake outer membrane protein</fullName>
    </submittedName>
</protein>
<reference evidence="9 10" key="1">
    <citation type="submission" date="2019-08" db="EMBL/GenBank/DDBJ databases">
        <title>Phlebobacter frassis gen. nov. sp. nov., a new member of family Sphingobacteriaceae isolated from sand fly rearing media.</title>
        <authorList>
            <person name="Kakumanu M.L."/>
            <person name="Marayati B.F."/>
            <person name="Wada-Katsumata A."/>
            <person name="Wasserberg G."/>
            <person name="Schal C."/>
            <person name="Apperson C.S."/>
            <person name="Ponnusamy L."/>
        </authorList>
    </citation>
    <scope>NUCLEOTIDE SEQUENCE [LARGE SCALE GENOMIC DNA]</scope>
    <source>
        <strain evidence="9 10">SSI9</strain>
    </source>
</reference>
<feature type="domain" description="RagB/SusD" evidence="7">
    <location>
        <begin position="304"/>
        <end position="662"/>
    </location>
</feature>
<sequence>MTAILKKYNTKLFAVVGVTLLVGCKTDFLEEKRDLTGMNEEVFQNESTATAYVDFIYGMFLPGNNSSNSLLWERAVNGDNFSKTTDELAGQTDFNREWTNIAYHQPHALNYFGNRMSSSIANNTWTRIRQINLFLDQVDEHTLQEDFVSKLKGQLYFWRAWQYFDLVRLYGGVPLVLTAQNPVATDGSELAIPRSSSSETIEQVLADLDQAIEMLPGQWDDAGSNWGRITSGAAAALKGRVLLTWASPLFNRNDDQTRWQAAYDANLEAKELLEANGFGLYRTGNLENAEAWGNMWFQEVGNPEAVMVYGFNNSMAENTRKNNHWEHAARSQESGGNGAISPTKQMVEAFPMKDGKFPGESSYEYDEQKFYKNRDPRFYKTFVYNGARWPYRENPDFVQWTYRWYGENGDINGNPNQTTETRGANGSGIYLSKATNPEASNDDLFRINGMDVMEIRFAEVVLNLAEAAIGINQLGEASTLIQSIRERAGVENLDGSYGLGNITGRDQYFKAVLDERRVEFAYEGRRFWDMRRWMLFDADSETAIRLGMQDQALNGKRRTGYFIVAKNENNGRYQGNADPFFTSDGSAPIIDREPDSYPNGIETFEEYVDYLYDNYFEVVEKDDLDPTNPADWVFRWYNEYYFFGLNQEIMNASPYLEQTKGWDGLNGAGTFDPLQ</sequence>
<dbReference type="AlphaFoldDB" id="A0A5D4HDS8"/>
<dbReference type="InterPro" id="IPR012944">
    <property type="entry name" value="SusD_RagB_dom"/>
</dbReference>
<comment type="caution">
    <text evidence="9">The sequence shown here is derived from an EMBL/GenBank/DDBJ whole genome shotgun (WGS) entry which is preliminary data.</text>
</comment>
<dbReference type="Gene3D" id="1.25.40.390">
    <property type="match status" value="1"/>
</dbReference>
<feature type="domain" description="SusD-like N-terminal" evidence="8">
    <location>
        <begin position="115"/>
        <end position="243"/>
    </location>
</feature>
<evidence type="ECO:0000256" key="2">
    <source>
        <dbReference type="ARBA" id="ARBA00006275"/>
    </source>
</evidence>